<protein>
    <submittedName>
        <fullName evidence="2">DUF3006 domain-containing protein</fullName>
    </submittedName>
</protein>
<feature type="coiled-coil region" evidence="1">
    <location>
        <begin position="58"/>
        <end position="85"/>
    </location>
</feature>
<gene>
    <name evidence="2" type="ORF">FS935_21960</name>
</gene>
<accession>A0A5C6V898</accession>
<sequence length="85" mass="9842">MNSGRFSCVYTVDRFEKDIVVLLYREDESIKIELSKNDINISVSEGDILNITFEGSNLINIEFLIQETKEAREEAEELLKKILDN</sequence>
<evidence type="ECO:0000313" key="2">
    <source>
        <dbReference type="EMBL" id="TXC81572.1"/>
    </source>
</evidence>
<dbReference type="InterPro" id="IPR021377">
    <property type="entry name" value="DUF3006"/>
</dbReference>
<dbReference type="AlphaFoldDB" id="A0A5C6V898"/>
<keyword evidence="3" id="KW-1185">Reference proteome</keyword>
<keyword evidence="1" id="KW-0175">Coiled coil</keyword>
<comment type="caution">
    <text evidence="2">The sequence shown here is derived from an EMBL/GenBank/DDBJ whole genome shotgun (WGS) entry which is preliminary data.</text>
</comment>
<evidence type="ECO:0000256" key="1">
    <source>
        <dbReference type="SAM" id="Coils"/>
    </source>
</evidence>
<dbReference type="Proteomes" id="UP000321363">
    <property type="component" value="Unassembled WGS sequence"/>
</dbReference>
<organism evidence="2 3">
    <name type="scientific">Metabacillus litoralis</name>
    <dbReference type="NCBI Taxonomy" id="152268"/>
    <lineage>
        <taxon>Bacteria</taxon>
        <taxon>Bacillati</taxon>
        <taxon>Bacillota</taxon>
        <taxon>Bacilli</taxon>
        <taxon>Bacillales</taxon>
        <taxon>Bacillaceae</taxon>
        <taxon>Metabacillus</taxon>
    </lineage>
</organism>
<dbReference type="OrthoDB" id="2452890at2"/>
<reference evidence="2 3" key="1">
    <citation type="journal article" date="2005" name="Int. J. Syst. Evol. Microbiol.">
        <title>Bacillus litoralis sp. nov., isolated from a tidal flat of the Yellow Sea in Korea.</title>
        <authorList>
            <person name="Yoon J.H."/>
            <person name="Oh T.K."/>
        </authorList>
    </citation>
    <scope>NUCLEOTIDE SEQUENCE [LARGE SCALE GENOMIC DNA]</scope>
    <source>
        <strain evidence="2 3">SW-211</strain>
    </source>
</reference>
<evidence type="ECO:0000313" key="3">
    <source>
        <dbReference type="Proteomes" id="UP000321363"/>
    </source>
</evidence>
<dbReference type="Pfam" id="PF11213">
    <property type="entry name" value="DUF3006"/>
    <property type="match status" value="1"/>
</dbReference>
<proteinExistence type="predicted"/>
<dbReference type="RefSeq" id="WP_146950760.1">
    <property type="nucleotide sequence ID" value="NZ_VOQF01000024.1"/>
</dbReference>
<name>A0A5C6V898_9BACI</name>
<dbReference type="Gene3D" id="6.20.120.50">
    <property type="match status" value="1"/>
</dbReference>
<dbReference type="EMBL" id="VOQF01000024">
    <property type="protein sequence ID" value="TXC81572.1"/>
    <property type="molecule type" value="Genomic_DNA"/>
</dbReference>